<keyword evidence="4" id="KW-1185">Reference proteome</keyword>
<feature type="domain" description="Sulfocyanin-like C-terminal" evidence="2">
    <location>
        <begin position="56"/>
        <end position="141"/>
    </location>
</feature>
<feature type="signal peptide" evidence="1">
    <location>
        <begin position="1"/>
        <end position="26"/>
    </location>
</feature>
<gene>
    <name evidence="3" type="ORF">M8523_32625</name>
</gene>
<evidence type="ECO:0000313" key="3">
    <source>
        <dbReference type="EMBL" id="MCW6512653.1"/>
    </source>
</evidence>
<organism evidence="3 4">
    <name type="scientific">Lichenifustis flavocetrariae</name>
    <dbReference type="NCBI Taxonomy" id="2949735"/>
    <lineage>
        <taxon>Bacteria</taxon>
        <taxon>Pseudomonadati</taxon>
        <taxon>Pseudomonadota</taxon>
        <taxon>Alphaproteobacteria</taxon>
        <taxon>Hyphomicrobiales</taxon>
        <taxon>Lichenihabitantaceae</taxon>
        <taxon>Lichenifustis</taxon>
    </lineage>
</organism>
<proteinExistence type="predicted"/>
<dbReference type="EMBL" id="JAMOIM010000058">
    <property type="protein sequence ID" value="MCW6512653.1"/>
    <property type="molecule type" value="Genomic_DNA"/>
</dbReference>
<comment type="caution">
    <text evidence="3">The sequence shown here is derived from an EMBL/GenBank/DDBJ whole genome shotgun (WGS) entry which is preliminary data.</text>
</comment>
<evidence type="ECO:0000313" key="4">
    <source>
        <dbReference type="Proteomes" id="UP001165667"/>
    </source>
</evidence>
<dbReference type="SUPFAM" id="SSF49503">
    <property type="entry name" value="Cupredoxins"/>
    <property type="match status" value="1"/>
</dbReference>
<dbReference type="Gene3D" id="2.60.40.420">
    <property type="entry name" value="Cupredoxins - blue copper proteins"/>
    <property type="match status" value="1"/>
</dbReference>
<feature type="chain" id="PRO_5041322184" evidence="1">
    <location>
        <begin position="27"/>
        <end position="145"/>
    </location>
</feature>
<dbReference type="RefSeq" id="WP_282589029.1">
    <property type="nucleotide sequence ID" value="NZ_JAMOIM010000058.1"/>
</dbReference>
<dbReference type="Proteomes" id="UP001165667">
    <property type="component" value="Unassembled WGS sequence"/>
</dbReference>
<dbReference type="AlphaFoldDB" id="A0AA41Z8W0"/>
<accession>A0AA41Z8W0</accession>
<sequence>MNFRTHTSLLLLTGVMTAVGATAAFADTVVKVRLTGESHEKMGLEAVPPSVPAGKVEFDVTNAAMKTGHEMILVKLATKGETLPLDPAKHRIDEKAIKSLGEVSNLKAGANGVLKASVTPGDYMLICNIKGHYESGMAAPFTVTP</sequence>
<dbReference type="InterPro" id="IPR049544">
    <property type="entry name" value="SoxE-like_C"/>
</dbReference>
<reference evidence="3" key="1">
    <citation type="submission" date="2022-05" db="EMBL/GenBank/DDBJ databases">
        <authorList>
            <person name="Pankratov T."/>
        </authorList>
    </citation>
    <scope>NUCLEOTIDE SEQUENCE</scope>
    <source>
        <strain evidence="3">BP6-180914</strain>
    </source>
</reference>
<dbReference type="Pfam" id="PF06525">
    <property type="entry name" value="SoxE"/>
    <property type="match status" value="1"/>
</dbReference>
<dbReference type="InterPro" id="IPR008972">
    <property type="entry name" value="Cupredoxin"/>
</dbReference>
<protein>
    <submittedName>
        <fullName evidence="3">Copper resistance protein</fullName>
    </submittedName>
</protein>
<evidence type="ECO:0000259" key="2">
    <source>
        <dbReference type="Pfam" id="PF06525"/>
    </source>
</evidence>
<name>A0AA41Z8W0_9HYPH</name>
<keyword evidence="1" id="KW-0732">Signal</keyword>
<evidence type="ECO:0000256" key="1">
    <source>
        <dbReference type="SAM" id="SignalP"/>
    </source>
</evidence>